<protein>
    <submittedName>
        <fullName evidence="2">Helix-turn-helix domain protein</fullName>
    </submittedName>
</protein>
<dbReference type="CDD" id="cd00090">
    <property type="entry name" value="HTH_ARSR"/>
    <property type="match status" value="1"/>
</dbReference>
<evidence type="ECO:0000313" key="3">
    <source>
        <dbReference type="Proteomes" id="UP000425178"/>
    </source>
</evidence>
<dbReference type="InterPro" id="IPR036390">
    <property type="entry name" value="WH_DNA-bd_sf"/>
</dbReference>
<dbReference type="PANTHER" id="PTHR37318">
    <property type="entry name" value="BSL7504 PROTEIN"/>
    <property type="match status" value="1"/>
</dbReference>
<proteinExistence type="predicted"/>
<accession>A0A6B8VJV4</accession>
<dbReference type="PANTHER" id="PTHR37318:SF1">
    <property type="entry name" value="BSL7504 PROTEIN"/>
    <property type="match status" value="1"/>
</dbReference>
<gene>
    <name evidence="2" type="ORF">CETAM_00230</name>
</gene>
<dbReference type="SUPFAM" id="SSF46785">
    <property type="entry name" value="Winged helix' DNA-binding domain"/>
    <property type="match status" value="1"/>
</dbReference>
<dbReference type="KEGG" id="ccoe:CETAM_00230"/>
<dbReference type="EMBL" id="CP046453">
    <property type="protein sequence ID" value="QGU03339.1"/>
    <property type="molecule type" value="Genomic_DNA"/>
</dbReference>
<evidence type="ECO:0000313" key="2">
    <source>
        <dbReference type="EMBL" id="QGU03339.1"/>
    </source>
</evidence>
<reference evidence="2 3" key="1">
    <citation type="journal article" date="2021" name="Int. J. Syst. Evol. Microbiol.">
        <title>Classification of three corynebacterial strains isolated from a small paddock in North Rhine-Westphalia: proposal of &lt;i&gt;Corynebacterium kalinowskii&lt;/i&gt; sp. nov., &lt;i&gt;Corynebacterium comes&lt;/i&gt; sp. nov. and &lt;i&gt;Corynebacterium occultum&lt;/i&gt; sp. nov.</title>
        <authorList>
            <person name="Schaffert L."/>
            <person name="Ruwe M."/>
            <person name="Milse J."/>
            <person name="Hanuschka K."/>
            <person name="Ortseifen V."/>
            <person name="Droste J."/>
            <person name="Brandt D."/>
            <person name="Schl L."/>
            <person name="Kutter Y."/>
            <person name="Vinke S."/>
            <person name="Vieh P."/>
            <person name="Jacob L."/>
            <person name="L N.C."/>
            <person name="Schulte-Berndt E."/>
            <person name="Hain C."/>
            <person name="Linder M."/>
            <person name="Schmidt P."/>
            <person name="Wollenschl L."/>
            <person name="Luttermann T."/>
            <person name="Thieme E."/>
            <person name="Hassa J."/>
            <person name="Haak M."/>
            <person name="Wittchen M."/>
            <person name="Mentz A."/>
            <person name="Persicke M."/>
            <person name="Busche T."/>
            <person name="R C."/>
        </authorList>
    </citation>
    <scope>NUCLEOTIDE SEQUENCE [LARGE SCALE GENOMIC DNA]</scope>
    <source>
        <strain evidence="2 3">2019</strain>
    </source>
</reference>
<feature type="domain" description="Winged helix DNA-binding" evidence="1">
    <location>
        <begin position="15"/>
        <end position="97"/>
    </location>
</feature>
<organism evidence="2 3">
    <name type="scientific">Corynebacterium comes</name>
    <dbReference type="NCBI Taxonomy" id="2675218"/>
    <lineage>
        <taxon>Bacteria</taxon>
        <taxon>Bacillati</taxon>
        <taxon>Actinomycetota</taxon>
        <taxon>Actinomycetes</taxon>
        <taxon>Mycobacteriales</taxon>
        <taxon>Corynebacteriaceae</taxon>
        <taxon>Corynebacterium</taxon>
    </lineage>
</organism>
<sequence length="100" mass="11080">MTVEPLFDDLIHNPVRLRICGMLRRVDAVSFTTLQEVLGVSKPTLSKHLSALADAGYLTMDKLASDERSDRRRVAWAGMTRAGRTAFDGHIAALREITTP</sequence>
<dbReference type="AlphaFoldDB" id="A0A6B8VJV4"/>
<keyword evidence="3" id="KW-1185">Reference proteome</keyword>
<evidence type="ECO:0000259" key="1">
    <source>
        <dbReference type="Pfam" id="PF13601"/>
    </source>
</evidence>
<dbReference type="RefSeq" id="WP_156226536.1">
    <property type="nucleotide sequence ID" value="NZ_CP046453.1"/>
</dbReference>
<name>A0A6B8VJV4_9CORY</name>
<dbReference type="Proteomes" id="UP000425178">
    <property type="component" value="Chromosome"/>
</dbReference>
<dbReference type="InterPro" id="IPR027395">
    <property type="entry name" value="WH_DNA-bd_dom"/>
</dbReference>
<dbReference type="InterPro" id="IPR011991">
    <property type="entry name" value="ArsR-like_HTH"/>
</dbReference>
<dbReference type="Gene3D" id="1.10.10.10">
    <property type="entry name" value="Winged helix-like DNA-binding domain superfamily/Winged helix DNA-binding domain"/>
    <property type="match status" value="1"/>
</dbReference>
<dbReference type="Pfam" id="PF13601">
    <property type="entry name" value="HTH_34"/>
    <property type="match status" value="1"/>
</dbReference>
<dbReference type="InterPro" id="IPR036388">
    <property type="entry name" value="WH-like_DNA-bd_sf"/>
</dbReference>